<reference evidence="1 2" key="1">
    <citation type="submission" date="2023-09" db="EMBL/GenBank/DDBJ databases">
        <title>Novel taxa isolated from Blanes Bay.</title>
        <authorList>
            <person name="Rey-Velasco X."/>
            <person name="Lucena T."/>
        </authorList>
    </citation>
    <scope>NUCLEOTIDE SEQUENCE [LARGE SCALE GENOMIC DNA]</scope>
    <source>
        <strain evidence="1 2">S356</strain>
    </source>
</reference>
<name>A0ABU3LDS4_9FLAO</name>
<dbReference type="EMBL" id="JAVTTO010000002">
    <property type="protein sequence ID" value="MDT7831854.1"/>
    <property type="molecule type" value="Genomic_DNA"/>
</dbReference>
<accession>A0ABU3LDS4</accession>
<gene>
    <name evidence="1" type="ORF">RQM59_05645</name>
</gene>
<dbReference type="Pfam" id="PF20113">
    <property type="entry name" value="DUF6503"/>
    <property type="match status" value="1"/>
</dbReference>
<keyword evidence="2" id="KW-1185">Reference proteome</keyword>
<protein>
    <submittedName>
        <fullName evidence="1">DUF6503 family protein</fullName>
    </submittedName>
</protein>
<dbReference type="Proteomes" id="UP001257277">
    <property type="component" value="Unassembled WGS sequence"/>
</dbReference>
<dbReference type="InterPro" id="IPR045444">
    <property type="entry name" value="DUF6503"/>
</dbReference>
<evidence type="ECO:0000313" key="1">
    <source>
        <dbReference type="EMBL" id="MDT7831854.1"/>
    </source>
</evidence>
<organism evidence="1 2">
    <name type="scientific">Asprobacillus argus</name>
    <dbReference type="NCBI Taxonomy" id="3076534"/>
    <lineage>
        <taxon>Bacteria</taxon>
        <taxon>Pseudomonadati</taxon>
        <taxon>Bacteroidota</taxon>
        <taxon>Flavobacteriia</taxon>
        <taxon>Flavobacteriales</taxon>
        <taxon>Flavobacteriaceae</taxon>
        <taxon>Asprobacillus</taxon>
    </lineage>
</organism>
<comment type="caution">
    <text evidence="1">The sequence shown here is derived from an EMBL/GenBank/DDBJ whole genome shotgun (WGS) entry which is preliminary data.</text>
</comment>
<proteinExistence type="predicted"/>
<dbReference type="RefSeq" id="WP_349241109.1">
    <property type="nucleotide sequence ID" value="NZ_JAVTTO010000002.1"/>
</dbReference>
<evidence type="ECO:0000313" key="2">
    <source>
        <dbReference type="Proteomes" id="UP001257277"/>
    </source>
</evidence>
<sequence>MSINEMRNLYILLSIIIISSCTTPKKDLTAQEIIDRSIVASNANLISNAKVSFNFRERTYIANRHHGLFSLERITRKGDSVTKDVLSNDGFKRSINNKPVQVSDSMALKYSESINSVHYFAVLPYGLNDKAVQKKLLKEVNIKGKTYYKIEITFRQEGGGIDYEDVFVYWVEKKDFNIDYMAYEFHVNGGGVRFREVIKETTVTGIRFVNHANYKSKNSALKVSELDQEFINGDLIKLSEINLENINVTLKK</sequence>
<dbReference type="PROSITE" id="PS51257">
    <property type="entry name" value="PROKAR_LIPOPROTEIN"/>
    <property type="match status" value="1"/>
</dbReference>